<dbReference type="Pfam" id="PF14244">
    <property type="entry name" value="Retrotran_gag_3"/>
    <property type="match status" value="1"/>
</dbReference>
<dbReference type="InterPro" id="IPR029472">
    <property type="entry name" value="Copia-like_N"/>
</dbReference>
<organism evidence="2 3">
    <name type="scientific">Trifolium medium</name>
    <dbReference type="NCBI Taxonomy" id="97028"/>
    <lineage>
        <taxon>Eukaryota</taxon>
        <taxon>Viridiplantae</taxon>
        <taxon>Streptophyta</taxon>
        <taxon>Embryophyta</taxon>
        <taxon>Tracheophyta</taxon>
        <taxon>Spermatophyta</taxon>
        <taxon>Magnoliopsida</taxon>
        <taxon>eudicotyledons</taxon>
        <taxon>Gunneridae</taxon>
        <taxon>Pentapetalae</taxon>
        <taxon>rosids</taxon>
        <taxon>fabids</taxon>
        <taxon>Fabales</taxon>
        <taxon>Fabaceae</taxon>
        <taxon>Papilionoideae</taxon>
        <taxon>50 kb inversion clade</taxon>
        <taxon>NPAAA clade</taxon>
        <taxon>Hologalegina</taxon>
        <taxon>IRL clade</taxon>
        <taxon>Trifolieae</taxon>
        <taxon>Trifolium</taxon>
    </lineage>
</organism>
<feature type="domain" description="Retrotransposon Copia-like N-terminal" evidence="1">
    <location>
        <begin position="11"/>
        <end position="45"/>
    </location>
</feature>
<dbReference type="Proteomes" id="UP000265520">
    <property type="component" value="Unassembled WGS sequence"/>
</dbReference>
<comment type="caution">
    <text evidence="2">The sequence shown here is derived from an EMBL/GenBank/DDBJ whole genome shotgun (WGS) entry which is preliminary data.</text>
</comment>
<dbReference type="AlphaFoldDB" id="A0A392PZX3"/>
<sequence length="62" mass="7458">MWMEKHDVFMVRLNGKNYSAWEFQFPLYVQGKDLWGHVDDTTPAPDKYKDKVEHAKWKTKDA</sequence>
<reference evidence="2 3" key="1">
    <citation type="journal article" date="2018" name="Front. Plant Sci.">
        <title>Red Clover (Trifolium pratense) and Zigzag Clover (T. medium) - A Picture of Genomic Similarities and Differences.</title>
        <authorList>
            <person name="Dluhosova J."/>
            <person name="Istvanek J."/>
            <person name="Nedelnik J."/>
            <person name="Repkova J."/>
        </authorList>
    </citation>
    <scope>NUCLEOTIDE SEQUENCE [LARGE SCALE GENOMIC DNA]</scope>
    <source>
        <strain evidence="3">cv. 10/8</strain>
        <tissue evidence="2">Leaf</tissue>
    </source>
</reference>
<evidence type="ECO:0000313" key="2">
    <source>
        <dbReference type="EMBL" id="MCI16866.1"/>
    </source>
</evidence>
<dbReference type="EMBL" id="LXQA010102795">
    <property type="protein sequence ID" value="MCI16866.1"/>
    <property type="molecule type" value="Genomic_DNA"/>
</dbReference>
<protein>
    <recommendedName>
        <fullName evidence="1">Retrotransposon Copia-like N-terminal domain-containing protein</fullName>
    </recommendedName>
</protein>
<evidence type="ECO:0000313" key="3">
    <source>
        <dbReference type="Proteomes" id="UP000265520"/>
    </source>
</evidence>
<keyword evidence="3" id="KW-1185">Reference proteome</keyword>
<evidence type="ECO:0000259" key="1">
    <source>
        <dbReference type="Pfam" id="PF14244"/>
    </source>
</evidence>
<proteinExistence type="predicted"/>
<accession>A0A392PZX3</accession>
<name>A0A392PZX3_9FABA</name>